<accession>A0A9P6CJC1</accession>
<dbReference type="OrthoDB" id="4062651at2759"/>
<evidence type="ECO:0000259" key="5">
    <source>
        <dbReference type="PROSITE" id="PS50011"/>
    </source>
</evidence>
<evidence type="ECO:0000313" key="7">
    <source>
        <dbReference type="Proteomes" id="UP000807353"/>
    </source>
</evidence>
<dbReference type="Gene3D" id="1.10.510.10">
    <property type="entry name" value="Transferase(Phosphotransferase) domain 1"/>
    <property type="match status" value="2"/>
</dbReference>
<protein>
    <submittedName>
        <fullName evidence="6">Kinase-like domain-containing protein</fullName>
    </submittedName>
</protein>
<sequence>MYAGIRPAGPQHFFNSFFGYAAHSEEPTDTPPRSTRIHITPVEGEEGTQCADQVALDPEQLASAAIRAQEEEAADTFGSGPVTHLSHSISAPQIPDQVSVSPAAMFLSTFSSPPAAAPASLPDAEGQVISGYTLGSIIGYGAFSTIRQASSNSGGIVAVKIVRRSDLFKQGNVTLARKRIKREAAVWSTLSHEHVLPLFSVVHTSYSDYFFTLLCPAGSLYDILKRDGRPALPQDDAGMMFRQVVRGLRYLHEVALFVHRDIKLENVLVDENGVCRIGDFGMTMHIGELDEDEVTQEQEALTAGGNAVHRAVSLIIPSSRRQPMVGLQAQISRHRNSTSSPHPATSPHIFQPGSLPYASPELLLPQTSGPLLPHPAQDIWALGILLYGLLMGRLPFVDSFEPRLQMKILNGVYEVPPGIGRGAERVIKGCLDRSVHTRWSIAMVDEVAWGIGWGTEGDDVTPAESDDEYVASHPDKPAKNPSRSRSRRPEQPIPENPQWQHDERRSRPSIEVASRRSSSRMQRSISRAPVLTSRSSSGRNMMGRSMSRHSRAPSPTFSGLNNPILVNPRSTTPSRTSVFQDSALVTTPPLSLERGRRLRKVHGHSPSPSPSPSAVPSTPTDSRSLAPTEVLETDSDDFERESSRGRRKFSRGAALLNTSHLFSGDTTSELDVLDETVGWAPPTAPHKRSVSIAGHSALSDARVSYPTSTYAGWNRFDRSPSKPAVNRVEAYFEKNCPGSASPAPTSFWSLAAGKFTIPRRTPKSSADKSTSVTISASALGVMTRSKSLEYDRDASYLRRGH</sequence>
<evidence type="ECO:0000256" key="3">
    <source>
        <dbReference type="PROSITE-ProRule" id="PRU10141"/>
    </source>
</evidence>
<dbReference type="PANTHER" id="PTHR24346:SF76">
    <property type="entry name" value="NON-SPECIFIC SERINE_THREONINE PROTEIN KINASE"/>
    <property type="match status" value="1"/>
</dbReference>
<dbReference type="Proteomes" id="UP000807353">
    <property type="component" value="Unassembled WGS sequence"/>
</dbReference>
<proteinExistence type="predicted"/>
<keyword evidence="2 3" id="KW-0067">ATP-binding</keyword>
<organism evidence="6 7">
    <name type="scientific">Collybia nuda</name>
    <dbReference type="NCBI Taxonomy" id="64659"/>
    <lineage>
        <taxon>Eukaryota</taxon>
        <taxon>Fungi</taxon>
        <taxon>Dikarya</taxon>
        <taxon>Basidiomycota</taxon>
        <taxon>Agaricomycotina</taxon>
        <taxon>Agaricomycetes</taxon>
        <taxon>Agaricomycetidae</taxon>
        <taxon>Agaricales</taxon>
        <taxon>Tricholomatineae</taxon>
        <taxon>Clitocybaceae</taxon>
        <taxon>Collybia</taxon>
    </lineage>
</organism>
<evidence type="ECO:0000256" key="1">
    <source>
        <dbReference type="ARBA" id="ARBA00022741"/>
    </source>
</evidence>
<dbReference type="InterPro" id="IPR017441">
    <property type="entry name" value="Protein_kinase_ATP_BS"/>
</dbReference>
<keyword evidence="6" id="KW-0808">Transferase</keyword>
<feature type="domain" description="Protein kinase" evidence="5">
    <location>
        <begin position="132"/>
        <end position="450"/>
    </location>
</feature>
<dbReference type="SMART" id="SM00220">
    <property type="entry name" value="S_TKc"/>
    <property type="match status" value="1"/>
</dbReference>
<name>A0A9P6CJC1_9AGAR</name>
<dbReference type="Pfam" id="PF00069">
    <property type="entry name" value="Pkinase"/>
    <property type="match status" value="1"/>
</dbReference>
<dbReference type="PROSITE" id="PS00108">
    <property type="entry name" value="PROTEIN_KINASE_ST"/>
    <property type="match status" value="1"/>
</dbReference>
<feature type="compositionally biased region" description="Polar residues" evidence="4">
    <location>
        <begin position="568"/>
        <end position="589"/>
    </location>
</feature>
<feature type="compositionally biased region" description="Acidic residues" evidence="4">
    <location>
        <begin position="458"/>
        <end position="469"/>
    </location>
</feature>
<evidence type="ECO:0000256" key="2">
    <source>
        <dbReference type="ARBA" id="ARBA00022840"/>
    </source>
</evidence>
<keyword evidence="1 3" id="KW-0547">Nucleotide-binding</keyword>
<dbReference type="EMBL" id="MU150256">
    <property type="protein sequence ID" value="KAF9464185.1"/>
    <property type="molecule type" value="Genomic_DNA"/>
</dbReference>
<dbReference type="GO" id="GO:0000226">
    <property type="term" value="P:microtubule cytoskeleton organization"/>
    <property type="evidence" value="ECO:0007669"/>
    <property type="project" value="TreeGrafter"/>
</dbReference>
<comment type="caution">
    <text evidence="6">The sequence shown here is derived from an EMBL/GenBank/DDBJ whole genome shotgun (WGS) entry which is preliminary data.</text>
</comment>
<feature type="binding site" evidence="3">
    <location>
        <position position="160"/>
    </location>
    <ligand>
        <name>ATP</name>
        <dbReference type="ChEBI" id="CHEBI:30616"/>
    </ligand>
</feature>
<dbReference type="PROSITE" id="PS50011">
    <property type="entry name" value="PROTEIN_KINASE_DOM"/>
    <property type="match status" value="1"/>
</dbReference>
<gene>
    <name evidence="6" type="ORF">BDZ94DRAFT_1217027</name>
</gene>
<feature type="region of interest" description="Disordered" evidence="4">
    <location>
        <begin position="458"/>
        <end position="648"/>
    </location>
</feature>
<dbReference type="PANTHER" id="PTHR24346">
    <property type="entry name" value="MAP/MICROTUBULE AFFINITY-REGULATING KINASE"/>
    <property type="match status" value="1"/>
</dbReference>
<evidence type="ECO:0000313" key="6">
    <source>
        <dbReference type="EMBL" id="KAF9464185.1"/>
    </source>
</evidence>
<dbReference type="InterPro" id="IPR008271">
    <property type="entry name" value="Ser/Thr_kinase_AS"/>
</dbReference>
<keyword evidence="6" id="KW-0418">Kinase</keyword>
<dbReference type="GO" id="GO:0005524">
    <property type="term" value="F:ATP binding"/>
    <property type="evidence" value="ECO:0007669"/>
    <property type="project" value="UniProtKB-UniRule"/>
</dbReference>
<keyword evidence="7" id="KW-1185">Reference proteome</keyword>
<feature type="compositionally biased region" description="Low complexity" evidence="4">
    <location>
        <begin position="515"/>
        <end position="545"/>
    </location>
</feature>
<dbReference type="PROSITE" id="PS00107">
    <property type="entry name" value="PROTEIN_KINASE_ATP"/>
    <property type="match status" value="1"/>
</dbReference>
<dbReference type="InterPro" id="IPR011009">
    <property type="entry name" value="Kinase-like_dom_sf"/>
</dbReference>
<dbReference type="AlphaFoldDB" id="A0A9P6CJC1"/>
<dbReference type="GO" id="GO:0004674">
    <property type="term" value="F:protein serine/threonine kinase activity"/>
    <property type="evidence" value="ECO:0007669"/>
    <property type="project" value="TreeGrafter"/>
</dbReference>
<dbReference type="InterPro" id="IPR000719">
    <property type="entry name" value="Prot_kinase_dom"/>
</dbReference>
<reference evidence="6" key="1">
    <citation type="submission" date="2020-11" db="EMBL/GenBank/DDBJ databases">
        <authorList>
            <consortium name="DOE Joint Genome Institute"/>
            <person name="Ahrendt S."/>
            <person name="Riley R."/>
            <person name="Andreopoulos W."/>
            <person name="Labutti K."/>
            <person name="Pangilinan J."/>
            <person name="Ruiz-Duenas F.J."/>
            <person name="Barrasa J.M."/>
            <person name="Sanchez-Garcia M."/>
            <person name="Camarero S."/>
            <person name="Miyauchi S."/>
            <person name="Serrano A."/>
            <person name="Linde D."/>
            <person name="Babiker R."/>
            <person name="Drula E."/>
            <person name="Ayuso-Fernandez I."/>
            <person name="Pacheco R."/>
            <person name="Padilla G."/>
            <person name="Ferreira P."/>
            <person name="Barriuso J."/>
            <person name="Kellner H."/>
            <person name="Castanera R."/>
            <person name="Alfaro M."/>
            <person name="Ramirez L."/>
            <person name="Pisabarro A.G."/>
            <person name="Kuo A."/>
            <person name="Tritt A."/>
            <person name="Lipzen A."/>
            <person name="He G."/>
            <person name="Yan M."/>
            <person name="Ng V."/>
            <person name="Cullen D."/>
            <person name="Martin F."/>
            <person name="Rosso M.-N."/>
            <person name="Henrissat B."/>
            <person name="Hibbett D."/>
            <person name="Martinez A.T."/>
            <person name="Grigoriev I.V."/>
        </authorList>
    </citation>
    <scope>NUCLEOTIDE SEQUENCE</scope>
    <source>
        <strain evidence="6">CBS 247.69</strain>
    </source>
</reference>
<dbReference type="SUPFAM" id="SSF56112">
    <property type="entry name" value="Protein kinase-like (PK-like)"/>
    <property type="match status" value="1"/>
</dbReference>
<dbReference type="GO" id="GO:0035556">
    <property type="term" value="P:intracellular signal transduction"/>
    <property type="evidence" value="ECO:0007669"/>
    <property type="project" value="TreeGrafter"/>
</dbReference>
<dbReference type="GO" id="GO:0005737">
    <property type="term" value="C:cytoplasm"/>
    <property type="evidence" value="ECO:0007669"/>
    <property type="project" value="TreeGrafter"/>
</dbReference>
<evidence type="ECO:0000256" key="4">
    <source>
        <dbReference type="SAM" id="MobiDB-lite"/>
    </source>
</evidence>